<proteinExistence type="predicted"/>
<dbReference type="STRING" id="1702214.AL399_01515"/>
<dbReference type="EMBL" id="LIIK01000004">
    <property type="protein sequence ID" value="KQM09473.1"/>
    <property type="molecule type" value="Genomic_DNA"/>
</dbReference>
<organism evidence="1 2">
    <name type="scientific">Candidatus [Bacteroides] periocalifornicus</name>
    <dbReference type="NCBI Taxonomy" id="1702214"/>
    <lineage>
        <taxon>Bacteria</taxon>
        <taxon>Pseudomonadati</taxon>
        <taxon>Bacteroidota</taxon>
    </lineage>
</organism>
<accession>A0A0Q4BAZ6</accession>
<keyword evidence="2" id="KW-1185">Reference proteome</keyword>
<comment type="caution">
    <text evidence="1">The sequence shown here is derived from an EMBL/GenBank/DDBJ whole genome shotgun (WGS) entry which is preliminary data.</text>
</comment>
<evidence type="ECO:0000313" key="1">
    <source>
        <dbReference type="EMBL" id="KQM09473.1"/>
    </source>
</evidence>
<name>A0A0Q4BAZ6_9BACT</name>
<sequence>MKRVVVVVLSLVVIGLAWWLVDSIMAPIRFNDAKDIRYAAVIARLKNIRTAQEAYRSEFHKYTGSFDTLIRFISTDSFRVVRQIGSLDDSAAVAEGRVYRDTISVCVRDSLFKNIAIDSLRYIPYTDGKEFEMQAGELSTGSKVIVQVFQAQAPNNFILNGLDRQEIINLNDVAKQLKRYPGLRVGSLTEATNNAGNWE</sequence>
<dbReference type="AlphaFoldDB" id="A0A0Q4BAZ6"/>
<gene>
    <name evidence="1" type="ORF">AL399_01515</name>
</gene>
<dbReference type="PATRIC" id="fig|1702214.3.peg.1897"/>
<dbReference type="Proteomes" id="UP000054172">
    <property type="component" value="Unassembled WGS sequence"/>
</dbReference>
<protein>
    <submittedName>
        <fullName evidence="1">Uncharacterized protein</fullName>
    </submittedName>
</protein>
<evidence type="ECO:0000313" key="2">
    <source>
        <dbReference type="Proteomes" id="UP000054172"/>
    </source>
</evidence>
<reference evidence="1" key="1">
    <citation type="submission" date="2015-08" db="EMBL/GenBank/DDBJ databases">
        <title>Candidatus Bacteriodes Periocalifornicus.</title>
        <authorList>
            <person name="McLean J.S."/>
            <person name="Kelley S."/>
        </authorList>
    </citation>
    <scope>NUCLEOTIDE SEQUENCE [LARGE SCALE GENOMIC DNA]</scope>
    <source>
        <strain evidence="1">12B</strain>
    </source>
</reference>